<dbReference type="EMBL" id="JANBTW010000014">
    <property type="protein sequence ID" value="KAJ2679138.1"/>
    <property type="molecule type" value="Genomic_DNA"/>
</dbReference>
<dbReference type="Proteomes" id="UP001151518">
    <property type="component" value="Unassembled WGS sequence"/>
</dbReference>
<evidence type="ECO:0000313" key="10">
    <source>
        <dbReference type="EMBL" id="KAJ2679138.1"/>
    </source>
</evidence>
<evidence type="ECO:0000313" key="11">
    <source>
        <dbReference type="Proteomes" id="UP001151518"/>
    </source>
</evidence>
<name>A0A9W8G9R1_9FUNG</name>
<dbReference type="GO" id="GO:0000398">
    <property type="term" value="P:mRNA splicing, via spliceosome"/>
    <property type="evidence" value="ECO:0007669"/>
    <property type="project" value="UniProtKB-UniRule"/>
</dbReference>
<feature type="compositionally biased region" description="Basic and acidic residues" evidence="9">
    <location>
        <begin position="8"/>
        <end position="28"/>
    </location>
</feature>
<evidence type="ECO:0000256" key="4">
    <source>
        <dbReference type="ARBA" id="ARBA00022664"/>
    </source>
</evidence>
<accession>A0A9W8G9R1</accession>
<keyword evidence="5 8" id="KW-0747">Spliceosome</keyword>
<evidence type="ECO:0000256" key="3">
    <source>
        <dbReference type="ARBA" id="ARBA00014745"/>
    </source>
</evidence>
<evidence type="ECO:0000256" key="1">
    <source>
        <dbReference type="ARBA" id="ARBA00004123"/>
    </source>
</evidence>
<evidence type="ECO:0000256" key="6">
    <source>
        <dbReference type="ARBA" id="ARBA00023187"/>
    </source>
</evidence>
<dbReference type="InterPro" id="IPR013260">
    <property type="entry name" value="mRNA_splic_SYF2"/>
</dbReference>
<evidence type="ECO:0000256" key="2">
    <source>
        <dbReference type="ARBA" id="ARBA00010028"/>
    </source>
</evidence>
<feature type="compositionally biased region" description="Basic and acidic residues" evidence="9">
    <location>
        <begin position="51"/>
        <end position="111"/>
    </location>
</feature>
<evidence type="ECO:0000256" key="9">
    <source>
        <dbReference type="SAM" id="MobiDB-lite"/>
    </source>
</evidence>
<feature type="region of interest" description="Disordered" evidence="9">
    <location>
        <begin position="1"/>
        <end position="111"/>
    </location>
</feature>
<dbReference type="OrthoDB" id="199717at2759"/>
<proteinExistence type="inferred from homology"/>
<keyword evidence="6 8" id="KW-0508">mRNA splicing</keyword>
<organism evidence="10 11">
    <name type="scientific">Coemansia spiralis</name>
    <dbReference type="NCBI Taxonomy" id="417178"/>
    <lineage>
        <taxon>Eukaryota</taxon>
        <taxon>Fungi</taxon>
        <taxon>Fungi incertae sedis</taxon>
        <taxon>Zoopagomycota</taxon>
        <taxon>Kickxellomycotina</taxon>
        <taxon>Kickxellomycetes</taxon>
        <taxon>Kickxellales</taxon>
        <taxon>Kickxellaceae</taxon>
        <taxon>Coemansia</taxon>
    </lineage>
</organism>
<protein>
    <recommendedName>
        <fullName evidence="3 8">Pre-mRNA-splicing factor SYF2</fullName>
    </recommendedName>
</protein>
<dbReference type="GO" id="GO:0071013">
    <property type="term" value="C:catalytic step 2 spliceosome"/>
    <property type="evidence" value="ECO:0007669"/>
    <property type="project" value="TreeGrafter"/>
</dbReference>
<comment type="subunit">
    <text evidence="8">May be part of a spliceosome complex.</text>
</comment>
<feature type="compositionally biased region" description="Acidic residues" evidence="9">
    <location>
        <begin position="39"/>
        <end position="50"/>
    </location>
</feature>
<dbReference type="GO" id="GO:0000974">
    <property type="term" value="C:Prp19 complex"/>
    <property type="evidence" value="ECO:0007669"/>
    <property type="project" value="TreeGrafter"/>
</dbReference>
<evidence type="ECO:0000256" key="7">
    <source>
        <dbReference type="ARBA" id="ARBA00023242"/>
    </source>
</evidence>
<sequence length="276" mass="32823">MSLPESPHTLDENKTKGISDSAENKIEENSSDSSYTSDDSSDNDSESEVDITERKDLPENLQSRVERLKAIRERLTKSVQENKRDVYKEHQRLRENPGEQRRQERKRREAEVLKQREEYTGTDYERSRFWEYSIERVEKYEEKKRKHEENAEHGFTDYAQVNRRKYERDVAKIKPDLAAYERQKQDKADLDAGMASISGTLSEEFKPEHRNIEKLAHAVEEQQQRRATLHKPSIEKEGEDVSYINERNARFNRKMNRAYDKYTKEIRDNFERGTAL</sequence>
<evidence type="ECO:0000256" key="8">
    <source>
        <dbReference type="RuleBase" id="RU367148"/>
    </source>
</evidence>
<dbReference type="GO" id="GO:0071014">
    <property type="term" value="C:post-mRNA release spliceosomal complex"/>
    <property type="evidence" value="ECO:0007669"/>
    <property type="project" value="TreeGrafter"/>
</dbReference>
<keyword evidence="4 8" id="KW-0507">mRNA processing</keyword>
<gene>
    <name evidence="10" type="primary">syf2</name>
    <name evidence="10" type="ORF">GGI25_001706</name>
</gene>
<evidence type="ECO:0000256" key="5">
    <source>
        <dbReference type="ARBA" id="ARBA00022728"/>
    </source>
</evidence>
<reference evidence="10" key="1">
    <citation type="submission" date="2022-07" db="EMBL/GenBank/DDBJ databases">
        <title>Phylogenomic reconstructions and comparative analyses of Kickxellomycotina fungi.</title>
        <authorList>
            <person name="Reynolds N.K."/>
            <person name="Stajich J.E."/>
            <person name="Barry K."/>
            <person name="Grigoriev I.V."/>
            <person name="Crous P."/>
            <person name="Smith M.E."/>
        </authorList>
    </citation>
    <scope>NUCLEOTIDE SEQUENCE</scope>
    <source>
        <strain evidence="10">NRRL 3115</strain>
    </source>
</reference>
<comment type="function">
    <text evidence="8">Involved in pre-mRNA splicing.</text>
</comment>
<keyword evidence="7 8" id="KW-0539">Nucleus</keyword>
<comment type="subcellular location">
    <subcellularLocation>
        <location evidence="1 8">Nucleus</location>
    </subcellularLocation>
</comment>
<dbReference type="Pfam" id="PF08231">
    <property type="entry name" value="SYF2"/>
    <property type="match status" value="1"/>
</dbReference>
<dbReference type="PANTHER" id="PTHR13264">
    <property type="entry name" value="GCIP-INTERACTING PROTEIN P29"/>
    <property type="match status" value="1"/>
</dbReference>
<dbReference type="PANTHER" id="PTHR13264:SF5">
    <property type="entry name" value="PRE-MRNA-SPLICING FACTOR SYF2"/>
    <property type="match status" value="1"/>
</dbReference>
<dbReference type="AlphaFoldDB" id="A0A9W8G9R1"/>
<comment type="similarity">
    <text evidence="2 8">Belongs to the SYF2 family.</text>
</comment>
<comment type="caution">
    <text evidence="10">The sequence shown here is derived from an EMBL/GenBank/DDBJ whole genome shotgun (WGS) entry which is preliminary data.</text>
</comment>